<dbReference type="PROSITE" id="PS00530">
    <property type="entry name" value="RNASE_T2_1"/>
    <property type="match status" value="1"/>
</dbReference>
<evidence type="ECO:0000256" key="1">
    <source>
        <dbReference type="ARBA" id="ARBA00007469"/>
    </source>
</evidence>
<keyword evidence="5" id="KW-1185">Reference proteome</keyword>
<dbReference type="Pfam" id="PF00445">
    <property type="entry name" value="Ribonuclease_T2"/>
    <property type="match status" value="1"/>
</dbReference>
<dbReference type="InterPro" id="IPR018188">
    <property type="entry name" value="RNase_T2_His_AS_1"/>
</dbReference>
<reference evidence="4 5" key="1">
    <citation type="journal article" date="2017" name="Front. Microbiol.">
        <title>Phaeobacter piscinae sp. nov., a species of the Roseobacter group and potential aquaculture probiont.</title>
        <authorList>
            <person name="Sonnenschein E.C."/>
            <person name="Phippen C.B.W."/>
            <person name="Nielsen K.F."/>
            <person name="Mateiu R.V."/>
            <person name="Melchiorsen J."/>
            <person name="Gram L."/>
            <person name="Overmann J."/>
            <person name="Freese H.M."/>
        </authorList>
    </citation>
    <scope>NUCLEOTIDE SEQUENCE [LARGE SCALE GENOMIC DNA]</scope>
    <source>
        <strain evidence="4 5">P36</strain>
    </source>
</reference>
<evidence type="ECO:0000256" key="3">
    <source>
        <dbReference type="SAM" id="SignalP"/>
    </source>
</evidence>
<evidence type="ECO:0000313" key="4">
    <source>
        <dbReference type="EMBL" id="ATG36925.1"/>
    </source>
</evidence>
<reference evidence="4 5" key="4">
    <citation type="journal article" date="2018" name="Environ. Microbiol. Rep.">
        <title>Phylogenetic distribution of roseobacticides in the Roseobacter group and their effect on microalgae.</title>
        <authorList>
            <person name="Sonnenschein E.C."/>
            <person name="Phippen C.B."/>
            <person name="Bentzon-Tilia M."/>
            <person name="Rasmussen S.A."/>
            <person name="Nielsen K.F."/>
            <person name="Gram L."/>
        </authorList>
    </citation>
    <scope>NUCLEOTIDE SEQUENCE [LARGE SCALE GENOMIC DNA]</scope>
    <source>
        <strain evidence="4 5">P36</strain>
    </source>
</reference>
<evidence type="ECO:0000256" key="2">
    <source>
        <dbReference type="RuleBase" id="RU004328"/>
    </source>
</evidence>
<reference evidence="4 5" key="3">
    <citation type="journal article" date="2017" name="Int. J. Syst. Evol. Microbiol.">
        <title>Adaptation of Surface-Associated Bacteria to the Open Ocean: A Genomically Distinct Subpopulation of Phaeobacter gallaeciensis Colonizes Pacific Mesozooplankton.</title>
        <authorList>
            <person name="Freese H.M."/>
            <person name="Methner A."/>
            <person name="Overmann J."/>
        </authorList>
    </citation>
    <scope>NUCLEOTIDE SEQUENCE [LARGE SCALE GENOMIC DNA]</scope>
    <source>
        <strain evidence="4 5">P36</strain>
    </source>
</reference>
<dbReference type="PANTHER" id="PTHR11240">
    <property type="entry name" value="RIBONUCLEASE T2"/>
    <property type="match status" value="1"/>
</dbReference>
<sequence>MRGIKLALMAALIAVMGVGLNVGTATPAKAEGEIAGQFDYYVLALSWSPNWCALEGDARKSDQCDPRHDHGWTLHGLWPQFHRGWPSYCRTAEAPPNRQQTRQMADIMGSPGLAWHQWKKHGTCSGLSPRAYFELSRQAYGQIKRPAAFRKLQQPVTLPASLVEQAFLQDNPELASNTLTITCRDGHIQEARICLSRDLQPVPCGRDVIRDCAQKNAVFEPIR</sequence>
<dbReference type="RefSeq" id="WP_096869488.1">
    <property type="nucleotide sequence ID" value="NZ_CP010643.1"/>
</dbReference>
<feature type="chain" id="PRO_5046294358" evidence="3">
    <location>
        <begin position="31"/>
        <end position="223"/>
    </location>
</feature>
<protein>
    <submittedName>
        <fullName evidence="4">Ribonuclease I</fullName>
        <ecNumber evidence="4">3.1.27.1</ecNumber>
    </submittedName>
</protein>
<dbReference type="SUPFAM" id="SSF55895">
    <property type="entry name" value="Ribonuclease Rh-like"/>
    <property type="match status" value="1"/>
</dbReference>
<dbReference type="GO" id="GO:0016787">
    <property type="term" value="F:hydrolase activity"/>
    <property type="evidence" value="ECO:0007669"/>
    <property type="project" value="UniProtKB-KW"/>
</dbReference>
<reference evidence="4 5" key="2">
    <citation type="journal article" date="2017" name="Genome Biol. Evol.">
        <title>Trajectories and Drivers of Genome Evolution in Surface-Associated Marine Phaeobacter.</title>
        <authorList>
            <person name="Freese H.M."/>
            <person name="Sikorski J."/>
            <person name="Bunk B."/>
            <person name="Scheuner C."/>
            <person name="Meier-Kolthoff J.P."/>
            <person name="Sproer C."/>
            <person name="Gram L."/>
            <person name="Overmann J."/>
        </authorList>
    </citation>
    <scope>NUCLEOTIDE SEQUENCE [LARGE SCALE GENOMIC DNA]</scope>
    <source>
        <strain evidence="4 5">P36</strain>
    </source>
</reference>
<keyword evidence="3" id="KW-0732">Signal</keyword>
<keyword evidence="4" id="KW-0378">Hydrolase</keyword>
<dbReference type="Gene3D" id="3.90.730.10">
    <property type="entry name" value="Ribonuclease T2-like"/>
    <property type="match status" value="1"/>
</dbReference>
<dbReference type="InterPro" id="IPR033130">
    <property type="entry name" value="RNase_T2_His_AS_2"/>
</dbReference>
<dbReference type="EC" id="3.1.27.1" evidence="4"/>
<dbReference type="PROSITE" id="PS00531">
    <property type="entry name" value="RNASE_T2_2"/>
    <property type="match status" value="1"/>
</dbReference>
<dbReference type="Proteomes" id="UP000218891">
    <property type="component" value="Chromosome"/>
</dbReference>
<accession>A0ABN5DHV3</accession>
<feature type="signal peptide" evidence="3">
    <location>
        <begin position="1"/>
        <end position="30"/>
    </location>
</feature>
<name>A0ABN5DHV3_9RHOB</name>
<dbReference type="EMBL" id="CP010643">
    <property type="protein sequence ID" value="ATG36925.1"/>
    <property type="molecule type" value="Genomic_DNA"/>
</dbReference>
<comment type="similarity">
    <text evidence="1 2">Belongs to the RNase T2 family.</text>
</comment>
<dbReference type="InterPro" id="IPR036430">
    <property type="entry name" value="RNase_T2-like_sf"/>
</dbReference>
<dbReference type="InterPro" id="IPR001568">
    <property type="entry name" value="RNase_T2-like"/>
</dbReference>
<dbReference type="CDD" id="cd01062">
    <property type="entry name" value="RNase_T2_prok"/>
    <property type="match status" value="1"/>
</dbReference>
<dbReference type="PANTHER" id="PTHR11240:SF22">
    <property type="entry name" value="RIBONUCLEASE T2"/>
    <property type="match status" value="1"/>
</dbReference>
<evidence type="ECO:0000313" key="5">
    <source>
        <dbReference type="Proteomes" id="UP000218891"/>
    </source>
</evidence>
<dbReference type="InterPro" id="IPR039378">
    <property type="entry name" value="RNase_T2_prok"/>
</dbReference>
<gene>
    <name evidence="4" type="ORF">PhaeoP36_02827</name>
</gene>
<organism evidence="4 5">
    <name type="scientific">Phaeobacter piscinae</name>
    <dbReference type="NCBI Taxonomy" id="1580596"/>
    <lineage>
        <taxon>Bacteria</taxon>
        <taxon>Pseudomonadati</taxon>
        <taxon>Pseudomonadota</taxon>
        <taxon>Alphaproteobacteria</taxon>
        <taxon>Rhodobacterales</taxon>
        <taxon>Roseobacteraceae</taxon>
        <taxon>Phaeobacter</taxon>
    </lineage>
</organism>
<proteinExistence type="inferred from homology"/>